<evidence type="ECO:0000256" key="1">
    <source>
        <dbReference type="ARBA" id="ARBA00037999"/>
    </source>
</evidence>
<sequence length="392" mass="42704">MTNTPLPFLPFTKPTIDEETIAAVGEVLRSGWITTGPQCAALEKTLSNYFGGRPVRCFANGTATMEIALRIAGIGPGDEVITTPISWVSTSNVILTVGAKPVFVDVDPHTRNINLQLIEQAITPATKAIMPVYLAGLPVDLDALYAIADKHQLRVIEDAAQALGSSWQGNLIGTNQNTRSDLVSFSFQANKNITSIEGGCLVMNTEEEAILASKYRLQGVTRTGLDGMEVDVLGGKHNLTDVNAVIGLHQFAKLDDFTAQRKVLAQHYFDCFAKTSLATMGLQLPIADFTNSNWHMFQVVLPIEALEARQSHRADIMQKMKDQQIGCGLHYPIITQFALYRELGYDPQATPQAVRVGKSIVTLPLFAQMTHADVERVVTSLENAMRSALGHA</sequence>
<dbReference type="InterPro" id="IPR015424">
    <property type="entry name" value="PyrdxlP-dep_Trfase"/>
</dbReference>
<dbReference type="GO" id="GO:0008483">
    <property type="term" value="F:transaminase activity"/>
    <property type="evidence" value="ECO:0007669"/>
    <property type="project" value="TreeGrafter"/>
</dbReference>
<keyword evidence="6" id="KW-1185">Reference proteome</keyword>
<dbReference type="RefSeq" id="WP_084282301.1">
    <property type="nucleotide sequence ID" value="NZ_FWXJ01000002.1"/>
</dbReference>
<dbReference type="Proteomes" id="UP000192708">
    <property type="component" value="Unassembled WGS sequence"/>
</dbReference>
<dbReference type="SUPFAM" id="SSF53383">
    <property type="entry name" value="PLP-dependent transferases"/>
    <property type="match status" value="1"/>
</dbReference>
<dbReference type="InterPro" id="IPR015421">
    <property type="entry name" value="PyrdxlP-dep_Trfase_major"/>
</dbReference>
<dbReference type="AlphaFoldDB" id="A0A1W1Y7B5"/>
<comment type="similarity">
    <text evidence="1 4">Belongs to the DegT/DnrJ/EryC1 family.</text>
</comment>
<dbReference type="InterPro" id="IPR000653">
    <property type="entry name" value="DegT/StrS_aminotransferase"/>
</dbReference>
<evidence type="ECO:0000256" key="4">
    <source>
        <dbReference type="RuleBase" id="RU004508"/>
    </source>
</evidence>
<name>A0A1W1Y7B5_9BURK</name>
<proteinExistence type="inferred from homology"/>
<dbReference type="PANTHER" id="PTHR30244">
    <property type="entry name" value="TRANSAMINASE"/>
    <property type="match status" value="1"/>
</dbReference>
<dbReference type="GO" id="GO:0000271">
    <property type="term" value="P:polysaccharide biosynthetic process"/>
    <property type="evidence" value="ECO:0007669"/>
    <property type="project" value="TreeGrafter"/>
</dbReference>
<dbReference type="PIRSF" id="PIRSF000390">
    <property type="entry name" value="PLP_StrS"/>
    <property type="match status" value="1"/>
</dbReference>
<dbReference type="Gene3D" id="3.90.1150.10">
    <property type="entry name" value="Aspartate Aminotransferase, domain 1"/>
    <property type="match status" value="1"/>
</dbReference>
<evidence type="ECO:0000256" key="2">
    <source>
        <dbReference type="PIRSR" id="PIRSR000390-1"/>
    </source>
</evidence>
<dbReference type="PANTHER" id="PTHR30244:SF34">
    <property type="entry name" value="DTDP-4-AMINO-4,6-DIDEOXYGALACTOSE TRANSAMINASE"/>
    <property type="match status" value="1"/>
</dbReference>
<dbReference type="GO" id="GO:0030170">
    <property type="term" value="F:pyridoxal phosphate binding"/>
    <property type="evidence" value="ECO:0007669"/>
    <property type="project" value="TreeGrafter"/>
</dbReference>
<feature type="active site" description="Proton acceptor" evidence="2">
    <location>
        <position position="191"/>
    </location>
</feature>
<keyword evidence="3 4" id="KW-0663">Pyridoxal phosphate</keyword>
<dbReference type="Gene3D" id="3.40.640.10">
    <property type="entry name" value="Type I PLP-dependent aspartate aminotransferase-like (Major domain)"/>
    <property type="match status" value="1"/>
</dbReference>
<accession>A0A1W1Y7B5</accession>
<dbReference type="EMBL" id="FWXJ01000002">
    <property type="protein sequence ID" value="SMC32014.1"/>
    <property type="molecule type" value="Genomic_DNA"/>
</dbReference>
<dbReference type="Pfam" id="PF01041">
    <property type="entry name" value="DegT_DnrJ_EryC1"/>
    <property type="match status" value="1"/>
</dbReference>
<reference evidence="5 6" key="1">
    <citation type="submission" date="2017-04" db="EMBL/GenBank/DDBJ databases">
        <authorList>
            <person name="Afonso C.L."/>
            <person name="Miller P.J."/>
            <person name="Scott M.A."/>
            <person name="Spackman E."/>
            <person name="Goraichik I."/>
            <person name="Dimitrov K.M."/>
            <person name="Suarez D.L."/>
            <person name="Swayne D.E."/>
        </authorList>
    </citation>
    <scope>NUCLEOTIDE SEQUENCE [LARGE SCALE GENOMIC DNA]</scope>
    <source>
        <strain evidence="5 6">VK13</strain>
    </source>
</reference>
<evidence type="ECO:0000313" key="6">
    <source>
        <dbReference type="Proteomes" id="UP000192708"/>
    </source>
</evidence>
<evidence type="ECO:0000256" key="3">
    <source>
        <dbReference type="PIRSR" id="PIRSR000390-2"/>
    </source>
</evidence>
<dbReference type="InterPro" id="IPR015422">
    <property type="entry name" value="PyrdxlP-dep_Trfase_small"/>
</dbReference>
<dbReference type="OrthoDB" id="9804264at2"/>
<dbReference type="STRING" id="1938817.SAMN06296008_10260"/>
<protein>
    <submittedName>
        <fullName evidence="5">dTDP-4-amino-4,6-dideoxygalactose transaminase</fullName>
    </submittedName>
</protein>
<organism evidence="5 6">
    <name type="scientific">Polynucleobacter kasalickyi</name>
    <dbReference type="NCBI Taxonomy" id="1938817"/>
    <lineage>
        <taxon>Bacteria</taxon>
        <taxon>Pseudomonadati</taxon>
        <taxon>Pseudomonadota</taxon>
        <taxon>Betaproteobacteria</taxon>
        <taxon>Burkholderiales</taxon>
        <taxon>Burkholderiaceae</taxon>
        <taxon>Polynucleobacter</taxon>
    </lineage>
</organism>
<evidence type="ECO:0000313" key="5">
    <source>
        <dbReference type="EMBL" id="SMC32014.1"/>
    </source>
</evidence>
<feature type="modified residue" description="N6-(pyridoxal phosphate)lysine" evidence="3">
    <location>
        <position position="191"/>
    </location>
</feature>
<gene>
    <name evidence="5" type="ORF">SAMN06296008_10260</name>
</gene>
<dbReference type="CDD" id="cd00616">
    <property type="entry name" value="AHBA_syn"/>
    <property type="match status" value="1"/>
</dbReference>